<keyword evidence="7" id="KW-0378">Hydrolase</keyword>
<dbReference type="PANTHER" id="PTHR22935">
    <property type="entry name" value="PENICILLIN-BINDING PROTEIN"/>
    <property type="match status" value="1"/>
</dbReference>
<feature type="signal peptide" evidence="5">
    <location>
        <begin position="1"/>
        <end position="19"/>
    </location>
</feature>
<evidence type="ECO:0000259" key="6">
    <source>
        <dbReference type="Pfam" id="PF00144"/>
    </source>
</evidence>
<dbReference type="InterPro" id="IPR013105">
    <property type="entry name" value="TPR_2"/>
</dbReference>
<keyword evidence="5" id="KW-0732">Signal</keyword>
<dbReference type="PANTHER" id="PTHR22935:SF95">
    <property type="entry name" value="BETA-LACTAMASE-LIKE 1-RELATED"/>
    <property type="match status" value="1"/>
</dbReference>
<dbReference type="Pfam" id="PF00144">
    <property type="entry name" value="Beta-lactamase"/>
    <property type="match status" value="1"/>
</dbReference>
<keyword evidence="8" id="KW-1185">Reference proteome</keyword>
<dbReference type="PROSITE" id="PS50005">
    <property type="entry name" value="TPR"/>
    <property type="match status" value="1"/>
</dbReference>
<dbReference type="SUPFAM" id="SSF48452">
    <property type="entry name" value="TPR-like"/>
    <property type="match status" value="1"/>
</dbReference>
<keyword evidence="1" id="KW-0677">Repeat</keyword>
<dbReference type="EMBL" id="JAJJMM010000001">
    <property type="protein sequence ID" value="MCC9064715.1"/>
    <property type="molecule type" value="Genomic_DNA"/>
</dbReference>
<evidence type="ECO:0000256" key="4">
    <source>
        <dbReference type="PROSITE-ProRule" id="PRU00339"/>
    </source>
</evidence>
<keyword evidence="2 4" id="KW-0802">TPR repeat</keyword>
<dbReference type="SUPFAM" id="SSF56601">
    <property type="entry name" value="beta-lactamase/transpeptidase-like"/>
    <property type="match status" value="1"/>
</dbReference>
<dbReference type="Gene3D" id="1.25.40.10">
    <property type="entry name" value="Tetratricopeptide repeat domain"/>
    <property type="match status" value="1"/>
</dbReference>
<feature type="domain" description="Beta-lactamase-related" evidence="6">
    <location>
        <begin position="27"/>
        <end position="340"/>
    </location>
</feature>
<dbReference type="PROSITE" id="PS50293">
    <property type="entry name" value="TPR_REGION"/>
    <property type="match status" value="1"/>
</dbReference>
<evidence type="ECO:0000256" key="1">
    <source>
        <dbReference type="ARBA" id="ARBA00022737"/>
    </source>
</evidence>
<dbReference type="InterPro" id="IPR051478">
    <property type="entry name" value="Beta-lactamase-like_AB/R"/>
</dbReference>
<evidence type="ECO:0000313" key="8">
    <source>
        <dbReference type="Proteomes" id="UP001430679"/>
    </source>
</evidence>
<accession>A0ABS8MJ64</accession>
<dbReference type="Gene3D" id="3.40.710.10">
    <property type="entry name" value="DD-peptidase/beta-lactamase superfamily"/>
    <property type="match status" value="1"/>
</dbReference>
<evidence type="ECO:0000256" key="2">
    <source>
        <dbReference type="ARBA" id="ARBA00022803"/>
    </source>
</evidence>
<organism evidence="7 8">
    <name type="scientific">Flavobacterium piscisymbiosum</name>
    <dbReference type="NCBI Taxonomy" id="2893753"/>
    <lineage>
        <taxon>Bacteria</taxon>
        <taxon>Pseudomonadati</taxon>
        <taxon>Bacteroidota</taxon>
        <taxon>Flavobacteriia</taxon>
        <taxon>Flavobacteriales</taxon>
        <taxon>Flavobacteriaceae</taxon>
        <taxon>Flavobacterium</taxon>
    </lineage>
</organism>
<dbReference type="Proteomes" id="UP001430679">
    <property type="component" value="Unassembled WGS sequence"/>
</dbReference>
<protein>
    <submittedName>
        <fullName evidence="7">Class A beta-lactamase-related serine hydrolase</fullName>
    </submittedName>
</protein>
<dbReference type="InterPro" id="IPR012338">
    <property type="entry name" value="Beta-lactam/transpept-like"/>
</dbReference>
<comment type="caution">
    <text evidence="7">The sequence shown here is derived from an EMBL/GenBank/DDBJ whole genome shotgun (WGS) entry which is preliminary data.</text>
</comment>
<dbReference type="Pfam" id="PF07719">
    <property type="entry name" value="TPR_2"/>
    <property type="match status" value="1"/>
</dbReference>
<dbReference type="InterPro" id="IPR001466">
    <property type="entry name" value="Beta-lactam-related"/>
</dbReference>
<dbReference type="SMART" id="SM00028">
    <property type="entry name" value="TPR"/>
    <property type="match status" value="2"/>
</dbReference>
<feature type="chain" id="PRO_5046779822" evidence="5">
    <location>
        <begin position="20"/>
        <end position="486"/>
    </location>
</feature>
<dbReference type="RefSeq" id="WP_230037895.1">
    <property type="nucleotide sequence ID" value="NZ_JAJJMM010000001.1"/>
</dbReference>
<dbReference type="InterPro" id="IPR011990">
    <property type="entry name" value="TPR-like_helical_dom_sf"/>
</dbReference>
<evidence type="ECO:0000313" key="7">
    <source>
        <dbReference type="EMBL" id="MCC9064715.1"/>
    </source>
</evidence>
<proteinExistence type="inferred from homology"/>
<evidence type="ECO:0000256" key="3">
    <source>
        <dbReference type="ARBA" id="ARBA00038473"/>
    </source>
</evidence>
<comment type="similarity">
    <text evidence="3">Belongs to the beta-lactamase family.</text>
</comment>
<reference evidence="7" key="1">
    <citation type="submission" date="2021-11" db="EMBL/GenBank/DDBJ databases">
        <title>Description of novel Flavobacterium species.</title>
        <authorList>
            <person name="Saticioglu I.B."/>
            <person name="Ay H."/>
            <person name="Altun S."/>
            <person name="Duman M."/>
        </authorList>
    </citation>
    <scope>NUCLEOTIDE SEQUENCE</scope>
    <source>
        <strain evidence="7">F-30</strain>
    </source>
</reference>
<dbReference type="InterPro" id="IPR019734">
    <property type="entry name" value="TPR_rpt"/>
</dbReference>
<sequence>MKKYAVLIFLFTATPSVFSQIPTDSIKAIIKREVANKRSKSIIVGIVNTNGRQIFAEGKISDSNTALPDGNTIYEIGSITKVFTSLVLADMSLKQELNLNDPISKFLPKTVKTPIRNGKEISLLSLSTHRSGMPRFPYNVDPKNLDEPYADYTVEKLYEYVSHFEPAFDIDSKWRYSNVAYGLLGNILTLVAKKDFETLIQEDIFKPLNLNNTVISLTKKQKSNLAVGHAETGAVVGLTDLGAIGPGGSIRSNVNDLLTFAEANIGSIKTNLSPAMELTHVMQAKKDGNDTFTTMGWTLVDENGKSYLFKDGGMPGYSSFLGIDKKNKIGVVVLSNSQNSVSDIGWHIMDATHTIDSYKYPWTLLDTLRTTNKTKGTDAAIALYQKLKASKNALFIFNENQLDYLGNELRKEGKIKEAIKLLKLNVQEYPNSTLVYESLGEIYKRNKNPKTAISYFEKARELDPENQHWNYILEKLKNLQKDKNNM</sequence>
<dbReference type="GO" id="GO:0016787">
    <property type="term" value="F:hydrolase activity"/>
    <property type="evidence" value="ECO:0007669"/>
    <property type="project" value="UniProtKB-KW"/>
</dbReference>
<evidence type="ECO:0000256" key="5">
    <source>
        <dbReference type="SAM" id="SignalP"/>
    </source>
</evidence>
<name>A0ABS8MJ64_9FLAO</name>
<feature type="repeat" description="TPR" evidence="4">
    <location>
        <begin position="433"/>
        <end position="466"/>
    </location>
</feature>
<gene>
    <name evidence="7" type="ORF">LNP81_17040</name>
</gene>